<gene>
    <name evidence="2" type="ORF">PROQFM164_S05g000775</name>
</gene>
<dbReference type="PANTHER" id="PTHR21310">
    <property type="entry name" value="AMINOGLYCOSIDE PHOSPHOTRANSFERASE-RELATED-RELATED"/>
    <property type="match status" value="1"/>
</dbReference>
<evidence type="ECO:0000259" key="1">
    <source>
        <dbReference type="Pfam" id="PF01636"/>
    </source>
</evidence>
<evidence type="ECO:0000313" key="2">
    <source>
        <dbReference type="EMBL" id="CDM36942.1"/>
    </source>
</evidence>
<evidence type="ECO:0000313" key="3">
    <source>
        <dbReference type="Proteomes" id="UP000030686"/>
    </source>
</evidence>
<dbReference type="InterPro" id="IPR002575">
    <property type="entry name" value="Aminoglycoside_PTrfase"/>
</dbReference>
<dbReference type="InterPro" id="IPR051678">
    <property type="entry name" value="AGP_Transferase"/>
</dbReference>
<keyword evidence="2" id="KW-0418">Kinase</keyword>
<feature type="domain" description="Aminoglycoside phosphotransferase" evidence="1">
    <location>
        <begin position="108"/>
        <end position="310"/>
    </location>
</feature>
<name>W6R542_PENRF</name>
<dbReference type="AlphaFoldDB" id="W6R542"/>
<dbReference type="EMBL" id="HG792019">
    <property type="protein sequence ID" value="CDM36942.1"/>
    <property type="molecule type" value="Genomic_DNA"/>
</dbReference>
<dbReference type="Proteomes" id="UP000030686">
    <property type="component" value="Unassembled WGS sequence"/>
</dbReference>
<dbReference type="InterPro" id="IPR011009">
    <property type="entry name" value="Kinase-like_dom_sf"/>
</dbReference>
<dbReference type="OMA" id="YMEYVNG"/>
<reference evidence="2" key="1">
    <citation type="journal article" date="2014" name="Nat. Commun.">
        <title>Multiple recent horizontal transfers of a large genomic region in cheese making fungi.</title>
        <authorList>
            <person name="Cheeseman K."/>
            <person name="Ropars J."/>
            <person name="Renault P."/>
            <person name="Dupont J."/>
            <person name="Gouzy J."/>
            <person name="Branca A."/>
            <person name="Abraham A.L."/>
            <person name="Ceppi M."/>
            <person name="Conseiller E."/>
            <person name="Debuchy R."/>
            <person name="Malagnac F."/>
            <person name="Goarin A."/>
            <person name="Silar P."/>
            <person name="Lacoste S."/>
            <person name="Sallet E."/>
            <person name="Bensimon A."/>
            <person name="Giraud T."/>
            <person name="Brygoo Y."/>
        </authorList>
    </citation>
    <scope>NUCLEOTIDE SEQUENCE [LARGE SCALE GENOMIC DNA]</scope>
    <source>
        <strain evidence="2">FM164</strain>
    </source>
</reference>
<dbReference type="PANTHER" id="PTHR21310:SF54">
    <property type="entry name" value="AMINOGLYCOSIDE PHOSPHOTRANSFERASE DOMAIN-CONTAINING PROTEIN"/>
    <property type="match status" value="1"/>
</dbReference>
<dbReference type="GO" id="GO:0016301">
    <property type="term" value="F:kinase activity"/>
    <property type="evidence" value="ECO:0007669"/>
    <property type="project" value="UniProtKB-KW"/>
</dbReference>
<keyword evidence="2" id="KW-0808">Transferase</keyword>
<dbReference type="OrthoDB" id="2906425at2759"/>
<protein>
    <submittedName>
        <fullName evidence="2">Protein kinase-like domain</fullName>
    </submittedName>
</protein>
<sequence length="320" mass="37420">MLPDDSECGVLERVQLTPSMIPKSPNFDVKDSQFFRKFTKLPSPEEVRLQAKAQHLAEVCPDNRKTFSMTGFNYRTPPVIFEDLGLFVKWGGIVRTSEGQCLYALGQLLKDDIPIPEIYGWREDGGETFLYMEYLQGQTLEQVWDNLGPDNRVSICYELRTIVNHIRRLQQKPGESFVGDIAQDHLYDRVFEVESPEAGPFNTVREFHDWFTFLHRRPMPDPYIVPIEPFRQDLPDDSEIKFTHSDLHRSNILITRSEPYRVLAVVDWEQSGWLPIYWEARKAQYTADTQEWSKKYLPMILCQYTSTWDTWAYYTAALGV</sequence>
<dbReference type="Gene3D" id="3.90.1200.10">
    <property type="match status" value="1"/>
</dbReference>
<dbReference type="Pfam" id="PF01636">
    <property type="entry name" value="APH"/>
    <property type="match status" value="1"/>
</dbReference>
<accession>W6R542</accession>
<organism evidence="2 3">
    <name type="scientific">Penicillium roqueforti (strain FM164)</name>
    <dbReference type="NCBI Taxonomy" id="1365484"/>
    <lineage>
        <taxon>Eukaryota</taxon>
        <taxon>Fungi</taxon>
        <taxon>Dikarya</taxon>
        <taxon>Ascomycota</taxon>
        <taxon>Pezizomycotina</taxon>
        <taxon>Eurotiomycetes</taxon>
        <taxon>Eurotiomycetidae</taxon>
        <taxon>Eurotiales</taxon>
        <taxon>Aspergillaceae</taxon>
        <taxon>Penicillium</taxon>
    </lineage>
</organism>
<proteinExistence type="predicted"/>
<dbReference type="STRING" id="1365484.W6R542"/>
<dbReference type="SUPFAM" id="SSF56112">
    <property type="entry name" value="Protein kinase-like (PK-like)"/>
    <property type="match status" value="1"/>
</dbReference>
<keyword evidence="3" id="KW-1185">Reference proteome</keyword>